<evidence type="ECO:0008006" key="4">
    <source>
        <dbReference type="Google" id="ProtNLM"/>
    </source>
</evidence>
<comment type="caution">
    <text evidence="2">The sequence shown here is derived from an EMBL/GenBank/DDBJ whole genome shotgun (WGS) entry which is preliminary data.</text>
</comment>
<gene>
    <name evidence="2" type="ORF">AB0T83_13140</name>
</gene>
<evidence type="ECO:0000313" key="3">
    <source>
        <dbReference type="Proteomes" id="UP001553161"/>
    </source>
</evidence>
<sequence length="192" mass="21455">MVRRSVRNLVALWATAVVLGATTAQADPGRDFVALSLGRMTDNAWETPLSAPGNIDWRDSYGVALAAGREWPLFNWGYIGVEANLLAHWGEQDNWELAAPVYLRSLQPESWLLPGLAYGLGLSYASDVPSVEVDRKGESQQWLAYWFIELEFGRPSDTVRPFLRLHHRSDAFGTFEADTGSNMVFLGLRHAF</sequence>
<accession>A0ABV3L894</accession>
<protein>
    <recommendedName>
        <fullName evidence="4">Acyloxyacyl hydrolase</fullName>
    </recommendedName>
</protein>
<evidence type="ECO:0000313" key="2">
    <source>
        <dbReference type="EMBL" id="MEV8467722.1"/>
    </source>
</evidence>
<dbReference type="EMBL" id="JBFBVU010000016">
    <property type="protein sequence ID" value="MEV8467722.1"/>
    <property type="molecule type" value="Genomic_DNA"/>
</dbReference>
<organism evidence="2 3">
    <name type="scientific">Meridianimarinicoccus marinus</name>
    <dbReference type="NCBI Taxonomy" id="3231483"/>
    <lineage>
        <taxon>Bacteria</taxon>
        <taxon>Pseudomonadati</taxon>
        <taxon>Pseudomonadota</taxon>
        <taxon>Alphaproteobacteria</taxon>
        <taxon>Rhodobacterales</taxon>
        <taxon>Paracoccaceae</taxon>
        <taxon>Meridianimarinicoccus</taxon>
    </lineage>
</organism>
<feature type="chain" id="PRO_5045493709" description="Acyloxyacyl hydrolase" evidence="1">
    <location>
        <begin position="27"/>
        <end position="192"/>
    </location>
</feature>
<evidence type="ECO:0000256" key="1">
    <source>
        <dbReference type="SAM" id="SignalP"/>
    </source>
</evidence>
<feature type="signal peptide" evidence="1">
    <location>
        <begin position="1"/>
        <end position="26"/>
    </location>
</feature>
<proteinExistence type="predicted"/>
<reference evidence="2 3" key="1">
    <citation type="submission" date="2024-07" db="EMBL/GenBank/DDBJ databases">
        <authorList>
            <person name="Kang M."/>
        </authorList>
    </citation>
    <scope>NUCLEOTIDE SEQUENCE [LARGE SCALE GENOMIC DNA]</scope>
    <source>
        <strain evidence="2 3">DFM31</strain>
    </source>
</reference>
<keyword evidence="3" id="KW-1185">Reference proteome</keyword>
<keyword evidence="1" id="KW-0732">Signal</keyword>
<name>A0ABV3L894_9RHOB</name>
<dbReference type="Proteomes" id="UP001553161">
    <property type="component" value="Unassembled WGS sequence"/>
</dbReference>